<dbReference type="Proteomes" id="UP001331561">
    <property type="component" value="Unassembled WGS sequence"/>
</dbReference>
<gene>
    <name evidence="1" type="ORF">VVD49_08490</name>
</gene>
<comment type="caution">
    <text evidence="1">The sequence shown here is derived from an EMBL/GenBank/DDBJ whole genome shotgun (WGS) entry which is preliminary data.</text>
</comment>
<proteinExistence type="predicted"/>
<name>A0ABU6K297_9RHOO</name>
<organism evidence="1 2">
    <name type="scientific">Uliginosibacterium silvisoli</name>
    <dbReference type="NCBI Taxonomy" id="3114758"/>
    <lineage>
        <taxon>Bacteria</taxon>
        <taxon>Pseudomonadati</taxon>
        <taxon>Pseudomonadota</taxon>
        <taxon>Betaproteobacteria</taxon>
        <taxon>Rhodocyclales</taxon>
        <taxon>Zoogloeaceae</taxon>
        <taxon>Uliginosibacterium</taxon>
    </lineage>
</organism>
<accession>A0ABU6K297</accession>
<dbReference type="RefSeq" id="WP_327598707.1">
    <property type="nucleotide sequence ID" value="NZ_JAYXHS010000001.1"/>
</dbReference>
<evidence type="ECO:0000313" key="2">
    <source>
        <dbReference type="Proteomes" id="UP001331561"/>
    </source>
</evidence>
<keyword evidence="2" id="KW-1185">Reference proteome</keyword>
<reference evidence="1 2" key="1">
    <citation type="submission" date="2024-01" db="EMBL/GenBank/DDBJ databases">
        <title>Uliginosibacterium soil sp. nov.</title>
        <authorList>
            <person name="Lv Y."/>
        </authorList>
    </citation>
    <scope>NUCLEOTIDE SEQUENCE [LARGE SCALE GENOMIC DNA]</scope>
    <source>
        <strain evidence="1 2">H3</strain>
    </source>
</reference>
<sequence length="214" mass="23434">MGLAISVGYLADILEHDPEGAEWFEEGMTAANKLLNAAGLPSHTEPRVLPPLVSRASLCSFPYSFIHYLRRAYAYRSEDPDWIATPVKDGIDPGSDPAIEEALESFSSHLLCHSDAEGYYLPVDFHDVLFADDEADDLPGGMLGSSYRLLEELVLVAPALGIDLQDGLLSDVEAERINQVTHSDEGLHREYASWLALYDSAQLSIQHGSAIVFS</sequence>
<evidence type="ECO:0000313" key="1">
    <source>
        <dbReference type="EMBL" id="MEC5385759.1"/>
    </source>
</evidence>
<dbReference type="EMBL" id="JAYXHS010000001">
    <property type="protein sequence ID" value="MEC5385759.1"/>
    <property type="molecule type" value="Genomic_DNA"/>
</dbReference>
<protein>
    <recommendedName>
        <fullName evidence="3">DUF1877 family protein</fullName>
    </recommendedName>
</protein>
<evidence type="ECO:0008006" key="3">
    <source>
        <dbReference type="Google" id="ProtNLM"/>
    </source>
</evidence>